<gene>
    <name evidence="1" type="ORF">COU31_01495</name>
</gene>
<accession>A0A2M6W4N5</accession>
<proteinExistence type="predicted"/>
<dbReference type="SUPFAM" id="SSF55729">
    <property type="entry name" value="Acyl-CoA N-acyltransferases (Nat)"/>
    <property type="match status" value="1"/>
</dbReference>
<reference evidence="2" key="1">
    <citation type="submission" date="2017-09" db="EMBL/GenBank/DDBJ databases">
        <title>Depth-based differentiation of microbial function through sediment-hosted aquifers and enrichment of novel symbionts in the deep terrestrial subsurface.</title>
        <authorList>
            <person name="Probst A.J."/>
            <person name="Ladd B."/>
            <person name="Jarett J.K."/>
            <person name="Geller-Mcgrath D.E."/>
            <person name="Sieber C.M.K."/>
            <person name="Emerson J.B."/>
            <person name="Anantharaman K."/>
            <person name="Thomas B.C."/>
            <person name="Malmstrom R."/>
            <person name="Stieglmeier M."/>
            <person name="Klingl A."/>
            <person name="Woyke T."/>
            <person name="Ryan C.M."/>
            <person name="Banfield J.F."/>
        </authorList>
    </citation>
    <scope>NUCLEOTIDE SEQUENCE [LARGE SCALE GENOMIC DNA]</scope>
</reference>
<dbReference type="Proteomes" id="UP000231183">
    <property type="component" value="Unassembled WGS sequence"/>
</dbReference>
<evidence type="ECO:0000313" key="2">
    <source>
        <dbReference type="Proteomes" id="UP000231183"/>
    </source>
</evidence>
<evidence type="ECO:0000313" key="1">
    <source>
        <dbReference type="EMBL" id="PIT87700.1"/>
    </source>
</evidence>
<comment type="caution">
    <text evidence="1">The sequence shown here is derived from an EMBL/GenBank/DDBJ whole genome shotgun (WGS) entry which is preliminary data.</text>
</comment>
<dbReference type="EMBL" id="PFBX01000013">
    <property type="protein sequence ID" value="PIT87700.1"/>
    <property type="molecule type" value="Genomic_DNA"/>
</dbReference>
<organism evidence="1 2">
    <name type="scientific">Candidatus Magasanikbacteria bacterium CG10_big_fil_rev_8_21_14_0_10_40_10</name>
    <dbReference type="NCBI Taxonomy" id="1974648"/>
    <lineage>
        <taxon>Bacteria</taxon>
        <taxon>Candidatus Magasanikiibacteriota</taxon>
    </lineage>
</organism>
<dbReference type="AlphaFoldDB" id="A0A2M6W4N5"/>
<protein>
    <recommendedName>
        <fullName evidence="3">N-acetyltransferase domain-containing protein</fullName>
    </recommendedName>
</protein>
<name>A0A2M6W4N5_9BACT</name>
<sequence>MILEKKDSAGAESTPKQEIKSLLPADFSLDDLKKEKGGHFNEERLIEKINFDFLGEKWVATIIIEVLEDSKFILEVYMEVLNSTEPEVIFLVEFNKGQGEIGHRWVHEKKRGKGLGAVAVKTLEDLAKRIQQTNFLNFEVEKIGVKATRLASVVQLFISHNWLKQNGLAGFIKGMDLEYIPCNSAEEVEQVLRAGYQESKEVFKKRKELPAIKLEKNL</sequence>
<dbReference type="InterPro" id="IPR016181">
    <property type="entry name" value="Acyl_CoA_acyltransferase"/>
</dbReference>
<evidence type="ECO:0008006" key="3">
    <source>
        <dbReference type="Google" id="ProtNLM"/>
    </source>
</evidence>